<gene>
    <name evidence="1" type="ORF">C1I95_30490</name>
</gene>
<accession>A0A2W2E354</accession>
<reference evidence="1 2" key="1">
    <citation type="submission" date="2018-01" db="EMBL/GenBank/DDBJ databases">
        <title>Draft genome sequence of Jishengella sp. NA12.</title>
        <authorList>
            <person name="Sahin N."/>
            <person name="Ay H."/>
            <person name="Saygin H."/>
        </authorList>
    </citation>
    <scope>NUCLEOTIDE SEQUENCE [LARGE SCALE GENOMIC DNA]</scope>
    <source>
        <strain evidence="1 2">NA12</strain>
    </source>
</reference>
<comment type="caution">
    <text evidence="1">The sequence shown here is derived from an EMBL/GenBank/DDBJ whole genome shotgun (WGS) entry which is preliminary data.</text>
</comment>
<evidence type="ECO:0000313" key="1">
    <source>
        <dbReference type="EMBL" id="PZG07930.1"/>
    </source>
</evidence>
<dbReference type="RefSeq" id="WP_111219094.1">
    <property type="nucleotide sequence ID" value="NZ_POTY01000305.1"/>
</dbReference>
<protein>
    <recommendedName>
        <fullName evidence="3">Flavin reductase</fullName>
    </recommendedName>
</protein>
<dbReference type="Proteomes" id="UP000248924">
    <property type="component" value="Unassembled WGS sequence"/>
</dbReference>
<organism evidence="1 2">
    <name type="scientific">Micromonospora craterilacus</name>
    <dbReference type="NCBI Taxonomy" id="1655439"/>
    <lineage>
        <taxon>Bacteria</taxon>
        <taxon>Bacillati</taxon>
        <taxon>Actinomycetota</taxon>
        <taxon>Actinomycetes</taxon>
        <taxon>Micromonosporales</taxon>
        <taxon>Micromonosporaceae</taxon>
        <taxon>Micromonospora</taxon>
    </lineage>
</organism>
<sequence>MTGPLTVRAAWAAEATQAARAVEQLPGWLGGTHMPRRPGWTCDTCPATDTPWPCSPALVRLSEHFVRDPAGLAAYLGALDAAAAVDRPDALRCELRRGRVR</sequence>
<dbReference type="AlphaFoldDB" id="A0A2W2E354"/>
<proteinExistence type="predicted"/>
<dbReference type="EMBL" id="POTY01000305">
    <property type="protein sequence ID" value="PZG07930.1"/>
    <property type="molecule type" value="Genomic_DNA"/>
</dbReference>
<name>A0A2W2E354_9ACTN</name>
<evidence type="ECO:0000313" key="2">
    <source>
        <dbReference type="Proteomes" id="UP000248924"/>
    </source>
</evidence>
<keyword evidence="2" id="KW-1185">Reference proteome</keyword>
<evidence type="ECO:0008006" key="3">
    <source>
        <dbReference type="Google" id="ProtNLM"/>
    </source>
</evidence>